<dbReference type="OrthoDB" id="9801960at2"/>
<sequence>MSNIINCISHIKDFNREKYIQLNLGLEIQDFVNPNLLEMGWDERVDEYKKALEGFPNTLSLHGPFLDLKPVSLDPKIKEASYNRYLQALNIGKKLNVDYIIFHSQINPWIKEPKIVEMTNNLNREFWNKILEEVEDFNGTVLIENVFEFDPLMIKELVDIINLPNVKICFDIGHALLESKVELEDWIKILNDMIEYIHLHWNNGIYDEHNRPTRENILLIKELLNKYNLNPKIALEYGISDVEDEIKRLI</sequence>
<evidence type="ECO:0000313" key="2">
    <source>
        <dbReference type="EMBL" id="SDW45541.1"/>
    </source>
</evidence>
<name>A0A1H2TNU0_9FIRM</name>
<feature type="domain" description="Xylose isomerase-like TIM barrel" evidence="1">
    <location>
        <begin position="42"/>
        <end position="202"/>
    </location>
</feature>
<evidence type="ECO:0000313" key="3">
    <source>
        <dbReference type="Proteomes" id="UP000198828"/>
    </source>
</evidence>
<dbReference type="SUPFAM" id="SSF51658">
    <property type="entry name" value="Xylose isomerase-like"/>
    <property type="match status" value="1"/>
</dbReference>
<gene>
    <name evidence="2" type="ORF">SAMN05660923_00766</name>
</gene>
<accession>A0A1H2TNU0</accession>
<keyword evidence="3" id="KW-1185">Reference proteome</keyword>
<dbReference type="Proteomes" id="UP000198828">
    <property type="component" value="Unassembled WGS sequence"/>
</dbReference>
<protein>
    <submittedName>
        <fullName evidence="2">Xylose isomerase-like TIM barrel</fullName>
    </submittedName>
</protein>
<dbReference type="EMBL" id="FNNG01000002">
    <property type="protein sequence ID" value="SDW45541.1"/>
    <property type="molecule type" value="Genomic_DNA"/>
</dbReference>
<dbReference type="Gene3D" id="3.20.20.150">
    <property type="entry name" value="Divalent-metal-dependent TIM barrel enzymes"/>
    <property type="match status" value="1"/>
</dbReference>
<dbReference type="InterPro" id="IPR036237">
    <property type="entry name" value="Xyl_isomerase-like_sf"/>
</dbReference>
<dbReference type="InterPro" id="IPR013022">
    <property type="entry name" value="Xyl_isomerase-like_TIM-brl"/>
</dbReference>
<dbReference type="GO" id="GO:0016853">
    <property type="term" value="F:isomerase activity"/>
    <property type="evidence" value="ECO:0007669"/>
    <property type="project" value="UniProtKB-KW"/>
</dbReference>
<dbReference type="RefSeq" id="WP_093751026.1">
    <property type="nucleotide sequence ID" value="NZ_FNNG01000002.1"/>
</dbReference>
<proteinExistence type="predicted"/>
<dbReference type="AlphaFoldDB" id="A0A1H2TNU0"/>
<organism evidence="2 3">
    <name type="scientific">Tepidimicrobium xylanilyticum</name>
    <dbReference type="NCBI Taxonomy" id="1123352"/>
    <lineage>
        <taxon>Bacteria</taxon>
        <taxon>Bacillati</taxon>
        <taxon>Bacillota</taxon>
        <taxon>Tissierellia</taxon>
        <taxon>Tissierellales</taxon>
        <taxon>Tepidimicrobiaceae</taxon>
        <taxon>Tepidimicrobium</taxon>
    </lineage>
</organism>
<evidence type="ECO:0000259" key="1">
    <source>
        <dbReference type="Pfam" id="PF01261"/>
    </source>
</evidence>
<dbReference type="Pfam" id="PF01261">
    <property type="entry name" value="AP_endonuc_2"/>
    <property type="match status" value="1"/>
</dbReference>
<keyword evidence="2" id="KW-0413">Isomerase</keyword>
<reference evidence="2 3" key="1">
    <citation type="submission" date="2016-10" db="EMBL/GenBank/DDBJ databases">
        <authorList>
            <person name="de Groot N.N."/>
        </authorList>
    </citation>
    <scope>NUCLEOTIDE SEQUENCE [LARGE SCALE GENOMIC DNA]</scope>
    <source>
        <strain evidence="2 3">DSM 23310</strain>
    </source>
</reference>